<dbReference type="EMBL" id="DVMP01000131">
    <property type="protein sequence ID" value="HIU26220.1"/>
    <property type="molecule type" value="Genomic_DNA"/>
</dbReference>
<dbReference type="InterPro" id="IPR012839">
    <property type="entry name" value="Organic_radical_activase"/>
</dbReference>
<comment type="cofactor">
    <cofactor evidence="1">
        <name>[4Fe-4S] cluster</name>
        <dbReference type="ChEBI" id="CHEBI:49883"/>
    </cofactor>
</comment>
<organism evidence="12 13">
    <name type="scientific">Candidatus Allocopromorpha excrementigallinarum</name>
    <dbReference type="NCBI Taxonomy" id="2840742"/>
    <lineage>
        <taxon>Bacteria</taxon>
        <taxon>Bacillati</taxon>
        <taxon>Bacillota</taxon>
        <taxon>Clostridia</taxon>
        <taxon>Eubacteriales</taxon>
        <taxon>Eubacteriaceae</taxon>
        <taxon>Eubacteriaceae incertae sedis</taxon>
        <taxon>Candidatus Allocopromorpha</taxon>
    </lineage>
</organism>
<dbReference type="SUPFAM" id="SSF102114">
    <property type="entry name" value="Radical SAM enzymes"/>
    <property type="match status" value="1"/>
</dbReference>
<dbReference type="AlphaFoldDB" id="A0A9D1I3H0"/>
<keyword evidence="4" id="KW-0949">S-adenosyl-L-methionine</keyword>
<dbReference type="Gene3D" id="3.30.70.20">
    <property type="match status" value="1"/>
</dbReference>
<dbReference type="InterPro" id="IPR001989">
    <property type="entry name" value="Radical_activat_CS"/>
</dbReference>
<evidence type="ECO:0000259" key="10">
    <source>
        <dbReference type="PROSITE" id="PS51379"/>
    </source>
</evidence>
<evidence type="ECO:0000256" key="1">
    <source>
        <dbReference type="ARBA" id="ARBA00001966"/>
    </source>
</evidence>
<dbReference type="InterPro" id="IPR017896">
    <property type="entry name" value="4Fe4S_Fe-S-bd"/>
</dbReference>
<comment type="catalytic activity">
    <reaction evidence="9">
        <text>glycyl-[protein] + reduced [flavodoxin] + S-adenosyl-L-methionine = glycin-2-yl radical-[protein] + semiquinone [flavodoxin] + 5'-deoxyadenosine + L-methionine + H(+)</text>
        <dbReference type="Rhea" id="RHEA:61976"/>
        <dbReference type="Rhea" id="RHEA-COMP:10622"/>
        <dbReference type="Rhea" id="RHEA-COMP:14480"/>
        <dbReference type="Rhea" id="RHEA-COMP:15993"/>
        <dbReference type="Rhea" id="RHEA-COMP:15994"/>
        <dbReference type="ChEBI" id="CHEBI:15378"/>
        <dbReference type="ChEBI" id="CHEBI:17319"/>
        <dbReference type="ChEBI" id="CHEBI:29947"/>
        <dbReference type="ChEBI" id="CHEBI:32722"/>
        <dbReference type="ChEBI" id="CHEBI:57618"/>
        <dbReference type="ChEBI" id="CHEBI:57844"/>
        <dbReference type="ChEBI" id="CHEBI:59789"/>
        <dbReference type="ChEBI" id="CHEBI:140311"/>
    </reaction>
</comment>
<dbReference type="Proteomes" id="UP000824090">
    <property type="component" value="Unassembled WGS sequence"/>
</dbReference>
<dbReference type="InterPro" id="IPR007197">
    <property type="entry name" value="rSAM"/>
</dbReference>
<dbReference type="Pfam" id="PF04055">
    <property type="entry name" value="Radical_SAM"/>
    <property type="match status" value="1"/>
</dbReference>
<sequence>MVASAERPLIFDIQKFSVHDGPGIRTVVFFKGCPLRCRWCANPESHKYTPELMFYPDKCIGCGVCIKACPNGCIGVDHKTGMFFDRDRCTDCCVCTEECYSGARRKSGDEMSLDDIKKEVDKDMVFYETSGGGITFSGGEAMCFPETVRELAEYYKGKKVTTALETCGYVPWESYEMVIPYMDLVMFDLKVMDDAKHREYTGGSNRLILDNIKKLYKRVNTVVRIPIIPGVNDSEKDIDEFGRFVSTMKDGINTVHILPYHDLGLSKYNALGREYLMEDTKAPSDERMAEIKKHLEGFGFNVVTGG</sequence>
<dbReference type="SUPFAM" id="SSF54862">
    <property type="entry name" value="4Fe-4S ferredoxins"/>
    <property type="match status" value="1"/>
</dbReference>
<evidence type="ECO:0000256" key="7">
    <source>
        <dbReference type="ARBA" id="ARBA00023004"/>
    </source>
</evidence>
<evidence type="ECO:0000256" key="9">
    <source>
        <dbReference type="ARBA" id="ARBA00047365"/>
    </source>
</evidence>
<reference evidence="12" key="1">
    <citation type="submission" date="2020-10" db="EMBL/GenBank/DDBJ databases">
        <authorList>
            <person name="Gilroy R."/>
        </authorList>
    </citation>
    <scope>NUCLEOTIDE SEQUENCE</scope>
    <source>
        <strain evidence="12">ChiHcec3-6078</strain>
    </source>
</reference>
<dbReference type="InterPro" id="IPR013785">
    <property type="entry name" value="Aldolase_TIM"/>
</dbReference>
<dbReference type="PANTHER" id="PTHR30352">
    <property type="entry name" value="PYRUVATE FORMATE-LYASE-ACTIVATING ENZYME"/>
    <property type="match status" value="1"/>
</dbReference>
<dbReference type="SFLD" id="SFLDG01118">
    <property type="entry name" value="activating_enzymes__group_2"/>
    <property type="match status" value="1"/>
</dbReference>
<feature type="domain" description="Radical SAM core" evidence="11">
    <location>
        <begin position="19"/>
        <end position="301"/>
    </location>
</feature>
<evidence type="ECO:0000256" key="2">
    <source>
        <dbReference type="ARBA" id="ARBA00009777"/>
    </source>
</evidence>
<evidence type="ECO:0000256" key="6">
    <source>
        <dbReference type="ARBA" id="ARBA00023002"/>
    </source>
</evidence>
<dbReference type="Gene3D" id="3.20.20.70">
    <property type="entry name" value="Aldolase class I"/>
    <property type="match status" value="1"/>
</dbReference>
<keyword evidence="7" id="KW-0408">Iron</keyword>
<dbReference type="PANTHER" id="PTHR30352:SF4">
    <property type="entry name" value="PYRUVATE FORMATE-LYASE 2-ACTIVATING ENZYME"/>
    <property type="match status" value="1"/>
</dbReference>
<comment type="caution">
    <text evidence="12">The sequence shown here is derived from an EMBL/GenBank/DDBJ whole genome shotgun (WGS) entry which is preliminary data.</text>
</comment>
<keyword evidence="5" id="KW-0479">Metal-binding</keyword>
<protein>
    <submittedName>
        <fullName evidence="12">Glycyl-radical enzyme activating protein</fullName>
    </submittedName>
</protein>
<dbReference type="GO" id="GO:0046872">
    <property type="term" value="F:metal ion binding"/>
    <property type="evidence" value="ECO:0007669"/>
    <property type="project" value="UniProtKB-KW"/>
</dbReference>
<dbReference type="InterPro" id="IPR017900">
    <property type="entry name" value="4Fe4S_Fe_S_CS"/>
</dbReference>
<dbReference type="PIRSF" id="PIRSF000371">
    <property type="entry name" value="PFL_act_enz"/>
    <property type="match status" value="1"/>
</dbReference>
<dbReference type="GO" id="GO:0051539">
    <property type="term" value="F:4 iron, 4 sulfur cluster binding"/>
    <property type="evidence" value="ECO:0007669"/>
    <property type="project" value="UniProtKB-KW"/>
</dbReference>
<gene>
    <name evidence="12" type="ORF">IAC50_06995</name>
</gene>
<evidence type="ECO:0000313" key="13">
    <source>
        <dbReference type="Proteomes" id="UP000824090"/>
    </source>
</evidence>
<dbReference type="PROSITE" id="PS51379">
    <property type="entry name" value="4FE4S_FER_2"/>
    <property type="match status" value="2"/>
</dbReference>
<feature type="domain" description="4Fe-4S ferredoxin-type" evidence="10">
    <location>
        <begin position="50"/>
        <end position="79"/>
    </location>
</feature>
<evidence type="ECO:0000256" key="3">
    <source>
        <dbReference type="ARBA" id="ARBA00022485"/>
    </source>
</evidence>
<evidence type="ECO:0000256" key="5">
    <source>
        <dbReference type="ARBA" id="ARBA00022723"/>
    </source>
</evidence>
<proteinExistence type="inferred from homology"/>
<dbReference type="PROSITE" id="PS01087">
    <property type="entry name" value="RADICAL_ACTIVATING"/>
    <property type="match status" value="1"/>
</dbReference>
<keyword evidence="6" id="KW-0560">Oxidoreductase</keyword>
<evidence type="ECO:0000313" key="12">
    <source>
        <dbReference type="EMBL" id="HIU26220.1"/>
    </source>
</evidence>
<evidence type="ECO:0000256" key="4">
    <source>
        <dbReference type="ARBA" id="ARBA00022691"/>
    </source>
</evidence>
<dbReference type="PROSITE" id="PS51918">
    <property type="entry name" value="RADICAL_SAM"/>
    <property type="match status" value="1"/>
</dbReference>
<dbReference type="GO" id="GO:0016491">
    <property type="term" value="F:oxidoreductase activity"/>
    <property type="evidence" value="ECO:0007669"/>
    <property type="project" value="UniProtKB-KW"/>
</dbReference>
<evidence type="ECO:0000256" key="8">
    <source>
        <dbReference type="ARBA" id="ARBA00023014"/>
    </source>
</evidence>
<dbReference type="InterPro" id="IPR034457">
    <property type="entry name" value="Organic_radical-activating"/>
</dbReference>
<dbReference type="InterPro" id="IPR058240">
    <property type="entry name" value="rSAM_sf"/>
</dbReference>
<dbReference type="Pfam" id="PF00037">
    <property type="entry name" value="Fer4"/>
    <property type="match status" value="1"/>
</dbReference>
<evidence type="ECO:0000259" key="11">
    <source>
        <dbReference type="PROSITE" id="PS51918"/>
    </source>
</evidence>
<feature type="domain" description="4Fe-4S ferredoxin-type" evidence="10">
    <location>
        <begin position="80"/>
        <end position="109"/>
    </location>
</feature>
<dbReference type="PROSITE" id="PS00198">
    <property type="entry name" value="4FE4S_FER_1"/>
    <property type="match status" value="1"/>
</dbReference>
<dbReference type="SFLD" id="SFLDS00029">
    <property type="entry name" value="Radical_SAM"/>
    <property type="match status" value="1"/>
</dbReference>
<dbReference type="SFLD" id="SFLDG01066">
    <property type="entry name" value="organic_radical-activating_enz"/>
    <property type="match status" value="1"/>
</dbReference>
<dbReference type="NCBIfam" id="TIGR02494">
    <property type="entry name" value="PFLE_PFLC"/>
    <property type="match status" value="1"/>
</dbReference>
<keyword evidence="3" id="KW-0004">4Fe-4S</keyword>
<keyword evidence="8" id="KW-0411">Iron-sulfur</keyword>
<name>A0A9D1I3H0_9FIRM</name>
<accession>A0A9D1I3H0</accession>
<reference evidence="12" key="2">
    <citation type="journal article" date="2021" name="PeerJ">
        <title>Extensive microbial diversity within the chicken gut microbiome revealed by metagenomics and culture.</title>
        <authorList>
            <person name="Gilroy R."/>
            <person name="Ravi A."/>
            <person name="Getino M."/>
            <person name="Pursley I."/>
            <person name="Horton D.L."/>
            <person name="Alikhan N.F."/>
            <person name="Baker D."/>
            <person name="Gharbi K."/>
            <person name="Hall N."/>
            <person name="Watson M."/>
            <person name="Adriaenssens E.M."/>
            <person name="Foster-Nyarko E."/>
            <person name="Jarju S."/>
            <person name="Secka A."/>
            <person name="Antonio M."/>
            <person name="Oren A."/>
            <person name="Chaudhuri R.R."/>
            <person name="La Ragione R."/>
            <person name="Hildebrand F."/>
            <person name="Pallen M.J."/>
        </authorList>
    </citation>
    <scope>NUCLEOTIDE SEQUENCE</scope>
    <source>
        <strain evidence="12">ChiHcec3-6078</strain>
    </source>
</reference>
<dbReference type="InterPro" id="IPR040074">
    <property type="entry name" value="BssD/PflA/YjjW"/>
</dbReference>
<comment type="similarity">
    <text evidence="2">Belongs to the organic radical-activating enzymes family.</text>
</comment>